<accession>A0A7C9DXT1</accession>
<dbReference type="AlphaFoldDB" id="A0A7C9DXT1"/>
<reference evidence="1" key="2">
    <citation type="submission" date="2020-07" db="EMBL/GenBank/DDBJ databases">
        <authorList>
            <person name="Vera ALvarez R."/>
            <person name="Arias-Moreno D.M."/>
            <person name="Jimenez-Jacinto V."/>
            <person name="Jimenez-Bremont J.F."/>
            <person name="Swaminathan K."/>
            <person name="Moose S.P."/>
            <person name="Guerrero-Gonzalez M.L."/>
            <person name="Marino-Ramirez L."/>
            <person name="Landsman D."/>
            <person name="Rodriguez-Kessler M."/>
            <person name="Delgado-Sanchez P."/>
        </authorList>
    </citation>
    <scope>NUCLEOTIDE SEQUENCE</scope>
    <source>
        <tissue evidence="1">Cladode</tissue>
    </source>
</reference>
<dbReference type="PANTHER" id="PTHR24121:SF21">
    <property type="entry name" value="ANKYRIN REPEAT FAMILY PROTEIN"/>
    <property type="match status" value="1"/>
</dbReference>
<dbReference type="Pfam" id="PF12796">
    <property type="entry name" value="Ank_2"/>
    <property type="match status" value="1"/>
</dbReference>
<organism evidence="1">
    <name type="scientific">Opuntia streptacantha</name>
    <name type="common">Prickly pear cactus</name>
    <name type="synonym">Opuntia cardona</name>
    <dbReference type="NCBI Taxonomy" id="393608"/>
    <lineage>
        <taxon>Eukaryota</taxon>
        <taxon>Viridiplantae</taxon>
        <taxon>Streptophyta</taxon>
        <taxon>Embryophyta</taxon>
        <taxon>Tracheophyta</taxon>
        <taxon>Spermatophyta</taxon>
        <taxon>Magnoliopsida</taxon>
        <taxon>eudicotyledons</taxon>
        <taxon>Gunneridae</taxon>
        <taxon>Pentapetalae</taxon>
        <taxon>Caryophyllales</taxon>
        <taxon>Cactineae</taxon>
        <taxon>Cactaceae</taxon>
        <taxon>Opuntioideae</taxon>
        <taxon>Opuntia</taxon>
    </lineage>
</organism>
<dbReference type="Gene3D" id="1.25.40.20">
    <property type="entry name" value="Ankyrin repeat-containing domain"/>
    <property type="match status" value="2"/>
</dbReference>
<dbReference type="Pfam" id="PF00023">
    <property type="entry name" value="Ank"/>
    <property type="match status" value="1"/>
</dbReference>
<proteinExistence type="predicted"/>
<dbReference type="InterPro" id="IPR002110">
    <property type="entry name" value="Ankyrin_rpt"/>
</dbReference>
<protein>
    <submittedName>
        <fullName evidence="1">Uncharacterized protein</fullName>
    </submittedName>
</protein>
<dbReference type="SUPFAM" id="SSF48403">
    <property type="entry name" value="Ankyrin repeat"/>
    <property type="match status" value="1"/>
</dbReference>
<name>A0A7C9DXT1_OPUST</name>
<sequence length="397" mass="44954">MDEAMKKLPRPVIQSLLCQSSEEFDEQNPLHIAAENENHKMVKIILDFYRSSASSSEAQSTTETNGEKPWLGLDVKKRTPLHLALERCNERIALEILSMDVESLSGMEDWLHRGPLFTAMDNRLYRVALQILTSALSCSLRGRAGYTVLFLAAHAPDHIFKRLVEKAPHLIIGQDHHYGSTVLHYWVMSGTLHPVEFVVDNDKIAPDLRRDFIDQLSTRTNKWGDNPLHCIIGSFNDDALSVKMAEVLVNAYKRERAQLFSSPEFQPPWLMKNKAGDTPLHAAIEFKNEQLASYLLSLDPIKFLENNDNLLFYSIKHECPKVAEDTLGIVLRNASLTKLLTRDDDGKNALHFAPECTVDIHTSSFTAYLLFSLKKSCHSLLCLSPNKTDCQYNSSFL</sequence>
<dbReference type="EMBL" id="GISG01180985">
    <property type="protein sequence ID" value="MBA4653822.1"/>
    <property type="molecule type" value="Transcribed_RNA"/>
</dbReference>
<dbReference type="PANTHER" id="PTHR24121">
    <property type="entry name" value="NO MECHANORECEPTOR POTENTIAL C, ISOFORM D-RELATED"/>
    <property type="match status" value="1"/>
</dbReference>
<reference evidence="1" key="1">
    <citation type="journal article" date="2013" name="J. Plant Res.">
        <title>Effect of fungi and light on seed germination of three Opuntia species from semiarid lands of central Mexico.</title>
        <authorList>
            <person name="Delgado-Sanchez P."/>
            <person name="Jimenez-Bremont J.F."/>
            <person name="Guerrero-Gonzalez Mde L."/>
            <person name="Flores J."/>
        </authorList>
    </citation>
    <scope>NUCLEOTIDE SEQUENCE</scope>
    <source>
        <tissue evidence="1">Cladode</tissue>
    </source>
</reference>
<evidence type="ECO:0000313" key="1">
    <source>
        <dbReference type="EMBL" id="MBA4653822.1"/>
    </source>
</evidence>
<dbReference type="SMART" id="SM00248">
    <property type="entry name" value="ANK"/>
    <property type="match status" value="4"/>
</dbReference>
<dbReference type="InterPro" id="IPR036770">
    <property type="entry name" value="Ankyrin_rpt-contain_sf"/>
</dbReference>